<sequence length="459" mass="54022">MLVKFFKPTASKGVTGGIDYLLGDKNRSEKPELLSGNPDVTRQLLHNSTFKNAYTTGCLSFAKEESDISKELQSNLMQSFEETLMSGLDASQYDCVWIKHTDKDGRLELNFHIVNTELNTGKRLQPYIHKFDMPRIETWKSLQNDLHQLSDPNAPERKRTLQLGNNNKKRNEVQAEIHNYLEECWIHNEINNRNDLINELNNLGIEITRTTKKAISIKVPEFEKPIRLKGELYNDNLEPCEKQIERQENRQREHDKEREQRIESNRSKLETLNQKIAEHRRKKYQPNAEEKYEVESIIDGSITSDFDTDLSVRLEHLESDNELLHEFISRVRESDKKPRWESNTLFDKEAAKEQLKKVEKNEHRNSTADRDFTQRIRAITNAVRIAIQELKQAFRPNRESSGADDKLREIYRNKRAERIDILDNDARAAEQRVRELQSRKTEHPERGIEREKPERELKL</sequence>
<dbReference type="Proteomes" id="UP000191946">
    <property type="component" value="Unassembled WGS sequence"/>
</dbReference>
<dbReference type="AlphaFoldDB" id="A0AAX0MH78"/>
<reference evidence="2 4" key="1">
    <citation type="submission" date="2015-07" db="EMBL/GenBank/DDBJ databases">
        <title>Foodborne Vibrio parahaemolyticus Isolates.</title>
        <authorList>
            <person name="Ronholm J."/>
            <person name="Petronella N."/>
            <person name="Kenwell R."/>
            <person name="Banerjee S."/>
        </authorList>
    </citation>
    <scope>NUCLEOTIDE SEQUENCE [LARGE SCALE GENOMIC DNA]</scope>
    <source>
        <strain evidence="2 4">HS-06-05</strain>
    </source>
</reference>
<keyword evidence="5" id="KW-1185">Reference proteome</keyword>
<evidence type="ECO:0000256" key="1">
    <source>
        <dbReference type="SAM" id="MobiDB-lite"/>
    </source>
</evidence>
<proteinExistence type="predicted"/>
<dbReference type="RefSeq" id="WP_053304880.1">
    <property type="nucleotide sequence ID" value="NZ_JBHGYK010000234.1"/>
</dbReference>
<evidence type="ECO:0008006" key="6">
    <source>
        <dbReference type="Google" id="ProtNLM"/>
    </source>
</evidence>
<evidence type="ECO:0000313" key="5">
    <source>
        <dbReference type="Proteomes" id="UP000191946"/>
    </source>
</evidence>
<comment type="caution">
    <text evidence="3">The sequence shown here is derived from an EMBL/GenBank/DDBJ whole genome shotgun (WGS) entry which is preliminary data.</text>
</comment>
<dbReference type="Proteomes" id="UP000037697">
    <property type="component" value="Unassembled WGS sequence"/>
</dbReference>
<reference evidence="3 5" key="2">
    <citation type="submission" date="2015-08" db="EMBL/GenBank/DDBJ databases">
        <title>Draft Genome Sequences of Vibrio parahaemolyticus Strains.</title>
        <authorList>
            <person name="Gonzalez-Escalona N."/>
            <person name="DePaola A."/>
        </authorList>
    </citation>
    <scope>NUCLEOTIDE SEQUENCE [LARGE SCALE GENOMIC DNA]</scope>
    <source>
        <strain evidence="3 5">CFSAN001621</strain>
    </source>
</reference>
<evidence type="ECO:0000313" key="4">
    <source>
        <dbReference type="Proteomes" id="UP000037697"/>
    </source>
</evidence>
<evidence type="ECO:0000313" key="3">
    <source>
        <dbReference type="EMBL" id="OQK03971.1"/>
    </source>
</evidence>
<name>A0AAX0MH78_VIBPH</name>
<feature type="region of interest" description="Disordered" evidence="1">
    <location>
        <begin position="430"/>
        <end position="459"/>
    </location>
</feature>
<organism evidence="3 5">
    <name type="scientific">Vibrio parahaemolyticus</name>
    <dbReference type="NCBI Taxonomy" id="670"/>
    <lineage>
        <taxon>Bacteria</taxon>
        <taxon>Pseudomonadati</taxon>
        <taxon>Pseudomonadota</taxon>
        <taxon>Gammaproteobacteria</taxon>
        <taxon>Vibrionales</taxon>
        <taxon>Vibrionaceae</taxon>
        <taxon>Vibrio</taxon>
    </lineage>
</organism>
<evidence type="ECO:0000313" key="2">
    <source>
        <dbReference type="EMBL" id="KOY40415.1"/>
    </source>
</evidence>
<gene>
    <name evidence="2" type="ORF">ACX05_05715</name>
    <name evidence="3" type="ORF">AKG60_02715</name>
</gene>
<dbReference type="EMBL" id="LIRS01000033">
    <property type="protein sequence ID" value="KOY40415.1"/>
    <property type="molecule type" value="Genomic_DNA"/>
</dbReference>
<protein>
    <recommendedName>
        <fullName evidence="6">Mobilization protein</fullName>
    </recommendedName>
</protein>
<dbReference type="EMBL" id="LHQV01000004">
    <property type="protein sequence ID" value="OQK03971.1"/>
    <property type="molecule type" value="Genomic_DNA"/>
</dbReference>
<accession>A0AAX0MH78</accession>